<comment type="caution">
    <text evidence="1">The sequence shown here is derived from an EMBL/GenBank/DDBJ whole genome shotgun (WGS) entry which is preliminary data.</text>
</comment>
<reference evidence="2" key="1">
    <citation type="journal article" date="2019" name="Int. J. Syst. Evol. Microbiol.">
        <title>The Global Catalogue of Microorganisms (GCM) 10K type strain sequencing project: providing services to taxonomists for standard genome sequencing and annotation.</title>
        <authorList>
            <consortium name="The Broad Institute Genomics Platform"/>
            <consortium name="The Broad Institute Genome Sequencing Center for Infectious Disease"/>
            <person name="Wu L."/>
            <person name="Ma J."/>
        </authorList>
    </citation>
    <scope>NUCLEOTIDE SEQUENCE [LARGE SCALE GENOMIC DNA]</scope>
    <source>
        <strain evidence="2">CCM 8912</strain>
    </source>
</reference>
<name>A0ABW4D0A7_9LACO</name>
<evidence type="ECO:0000313" key="1">
    <source>
        <dbReference type="EMBL" id="MFD1441773.1"/>
    </source>
</evidence>
<evidence type="ECO:0000313" key="2">
    <source>
        <dbReference type="Proteomes" id="UP001597212"/>
    </source>
</evidence>
<sequence length="79" mass="8755">MKKRLTAAIISSICAIGIAGFAVHQLRPAHPAEPATVIYDKNGNPFKWRHETGSTRRVYDNKTHKMITIKVNPAGSDKK</sequence>
<organism evidence="1 2">
    <name type="scientific">Lacticaseibacillus hegangensis</name>
    <dbReference type="NCBI Taxonomy" id="2486010"/>
    <lineage>
        <taxon>Bacteria</taxon>
        <taxon>Bacillati</taxon>
        <taxon>Bacillota</taxon>
        <taxon>Bacilli</taxon>
        <taxon>Lactobacillales</taxon>
        <taxon>Lactobacillaceae</taxon>
        <taxon>Lacticaseibacillus</taxon>
    </lineage>
</organism>
<gene>
    <name evidence="1" type="ORF">ACFQ5K_10335</name>
</gene>
<proteinExistence type="predicted"/>
<dbReference type="EMBL" id="JBHTOK010000075">
    <property type="protein sequence ID" value="MFD1441773.1"/>
    <property type="molecule type" value="Genomic_DNA"/>
</dbReference>
<protein>
    <submittedName>
        <fullName evidence="1">Uncharacterized protein</fullName>
    </submittedName>
</protein>
<keyword evidence="2" id="KW-1185">Reference proteome</keyword>
<dbReference type="Proteomes" id="UP001597212">
    <property type="component" value="Unassembled WGS sequence"/>
</dbReference>
<dbReference type="RefSeq" id="WP_125755714.1">
    <property type="nucleotide sequence ID" value="NZ_JBHTOK010000075.1"/>
</dbReference>
<accession>A0ABW4D0A7</accession>